<dbReference type="InterPro" id="IPR008884">
    <property type="entry name" value="TylF_MeTrfase"/>
</dbReference>
<evidence type="ECO:0000313" key="1">
    <source>
        <dbReference type="EMBL" id="KKU13875.1"/>
    </source>
</evidence>
<protein>
    <submittedName>
        <fullName evidence="1">CalS11</fullName>
    </submittedName>
</protein>
<gene>
    <name evidence="1" type="ORF">UX20_C0011G0006</name>
</gene>
<dbReference type="AlphaFoldDB" id="A0A0G1QYW5"/>
<name>A0A0G1QYW5_9BACT</name>
<dbReference type="Gene3D" id="3.40.50.150">
    <property type="entry name" value="Vaccinia Virus protein VP39"/>
    <property type="match status" value="1"/>
</dbReference>
<sequence>MSKIRVLASGSTNQERSNRSYIVDKLLKTPIEKSELVFNLGLYITRQNLSRILFMHELYSKIINVHGVIMEFGVRWGQNMALFENFRGIYEPYNYNRKIIGFDTFSGFLGSESKGGVVTKDSSIVLKGDYSVTENYNKYLEDILVHHESESPVVQKRKFQLVKGDATENLKKYLSDNPETIISLAYFDFDLYKPTKVCLELIKDRLTKGSILVFDELNCPELPGETLALKEVFGLSRYALRRSPLNPLVSYLVID</sequence>
<dbReference type="STRING" id="1619050.UX20_C0011G0006"/>
<accession>A0A0G1QYW5</accession>
<comment type="caution">
    <text evidence="1">The sequence shown here is derived from an EMBL/GenBank/DDBJ whole genome shotgun (WGS) entry which is preliminary data.</text>
</comment>
<dbReference type="EMBL" id="LCLH01000011">
    <property type="protein sequence ID" value="KKU13875.1"/>
    <property type="molecule type" value="Genomic_DNA"/>
</dbReference>
<dbReference type="PANTHER" id="PTHR40036">
    <property type="entry name" value="MACROCIN O-METHYLTRANSFERASE"/>
    <property type="match status" value="1"/>
</dbReference>
<dbReference type="PATRIC" id="fig|1619050.3.peg.251"/>
<proteinExistence type="predicted"/>
<dbReference type="InterPro" id="IPR029063">
    <property type="entry name" value="SAM-dependent_MTases_sf"/>
</dbReference>
<reference evidence="1 2" key="1">
    <citation type="journal article" date="2015" name="Nature">
        <title>rRNA introns, odd ribosomes, and small enigmatic genomes across a large radiation of phyla.</title>
        <authorList>
            <person name="Brown C.T."/>
            <person name="Hug L.A."/>
            <person name="Thomas B.C."/>
            <person name="Sharon I."/>
            <person name="Castelle C.J."/>
            <person name="Singh A."/>
            <person name="Wilkins M.J."/>
            <person name="Williams K.H."/>
            <person name="Banfield J.F."/>
        </authorList>
    </citation>
    <scope>NUCLEOTIDE SEQUENCE [LARGE SCALE GENOMIC DNA]</scope>
</reference>
<dbReference type="PANTHER" id="PTHR40036:SF1">
    <property type="entry name" value="MACROCIN O-METHYLTRANSFERASE"/>
    <property type="match status" value="1"/>
</dbReference>
<dbReference type="Proteomes" id="UP000034911">
    <property type="component" value="Unassembled WGS sequence"/>
</dbReference>
<organism evidence="1 2">
    <name type="scientific">Candidatus Magasanikbacteria bacterium GW2011_GWC2_45_8</name>
    <dbReference type="NCBI Taxonomy" id="1619050"/>
    <lineage>
        <taxon>Bacteria</taxon>
        <taxon>Candidatus Magasanikiibacteriota</taxon>
    </lineage>
</organism>
<evidence type="ECO:0000313" key="2">
    <source>
        <dbReference type="Proteomes" id="UP000034911"/>
    </source>
</evidence>